<sequence length="154" mass="18020">MAENLSLPTSFDLTGSNVAEKWKSFKQRFDIYLMASDQQKCEEKRKIALMLHCLGPEILPIYNSFEFKKTNDAANYDTVISKFDEYFIPKQNIVYDQHMFFTRDQNACESIDEYVKELRLLASSCEFGKLVDTLIRGRLICGMIKFHIIYNKLC</sequence>
<name>A0A2S2QX31_9HEMI</name>
<gene>
    <name evidence="1" type="ORF">g.140172</name>
</gene>
<dbReference type="EMBL" id="GGMS01013085">
    <property type="protein sequence ID" value="MBY82288.1"/>
    <property type="molecule type" value="Transcribed_RNA"/>
</dbReference>
<protein>
    <recommendedName>
        <fullName evidence="2">Retrotransposon gag domain-containing protein</fullName>
    </recommendedName>
</protein>
<dbReference type="PANTHER" id="PTHR33198">
    <property type="entry name" value="ANK_REP_REGION DOMAIN-CONTAINING PROTEIN-RELATED"/>
    <property type="match status" value="1"/>
</dbReference>
<dbReference type="PANTHER" id="PTHR33198:SF19">
    <property type="entry name" value="CCHC-TYPE DOMAIN-CONTAINING PROTEIN"/>
    <property type="match status" value="1"/>
</dbReference>
<reference evidence="1" key="1">
    <citation type="submission" date="2018-04" db="EMBL/GenBank/DDBJ databases">
        <title>Transcriptome assembly of Sipha flava.</title>
        <authorList>
            <person name="Scully E.D."/>
            <person name="Geib S.M."/>
            <person name="Palmer N.A."/>
            <person name="Koch K."/>
            <person name="Bradshaw J."/>
            <person name="Heng-Moss T."/>
            <person name="Sarath G."/>
        </authorList>
    </citation>
    <scope>NUCLEOTIDE SEQUENCE</scope>
</reference>
<evidence type="ECO:0000313" key="1">
    <source>
        <dbReference type="EMBL" id="MBY82288.1"/>
    </source>
</evidence>
<evidence type="ECO:0008006" key="2">
    <source>
        <dbReference type="Google" id="ProtNLM"/>
    </source>
</evidence>
<dbReference type="AlphaFoldDB" id="A0A2S2QX31"/>
<proteinExistence type="predicted"/>
<accession>A0A2S2QX31</accession>
<organism evidence="1">
    <name type="scientific">Sipha flava</name>
    <name type="common">yellow sugarcane aphid</name>
    <dbReference type="NCBI Taxonomy" id="143950"/>
    <lineage>
        <taxon>Eukaryota</taxon>
        <taxon>Metazoa</taxon>
        <taxon>Ecdysozoa</taxon>
        <taxon>Arthropoda</taxon>
        <taxon>Hexapoda</taxon>
        <taxon>Insecta</taxon>
        <taxon>Pterygota</taxon>
        <taxon>Neoptera</taxon>
        <taxon>Paraneoptera</taxon>
        <taxon>Hemiptera</taxon>
        <taxon>Sternorrhyncha</taxon>
        <taxon>Aphidomorpha</taxon>
        <taxon>Aphidoidea</taxon>
        <taxon>Aphididae</taxon>
        <taxon>Sipha</taxon>
    </lineage>
</organism>